<dbReference type="PROSITE" id="PS00653">
    <property type="entry name" value="GLYCOSYL_HYDROL_F1_2"/>
    <property type="match status" value="1"/>
</dbReference>
<evidence type="ECO:0000256" key="1">
    <source>
        <dbReference type="ARBA" id="ARBA00010838"/>
    </source>
</evidence>
<dbReference type="InParanoid" id="A0A1Q3CAM7"/>
<protein>
    <submittedName>
        <fullName evidence="7">Glyco_hydro_1 domain-containing protein</fullName>
    </submittedName>
</protein>
<evidence type="ECO:0000256" key="4">
    <source>
        <dbReference type="RuleBase" id="RU003690"/>
    </source>
</evidence>
<dbReference type="InterPro" id="IPR018120">
    <property type="entry name" value="Glyco_hydro_1_AS"/>
</dbReference>
<reference evidence="8" key="1">
    <citation type="submission" date="2016-04" db="EMBL/GenBank/DDBJ databases">
        <title>Cephalotus genome sequencing.</title>
        <authorList>
            <person name="Fukushima K."/>
            <person name="Hasebe M."/>
            <person name="Fang X."/>
        </authorList>
    </citation>
    <scope>NUCLEOTIDE SEQUENCE [LARGE SCALE GENOMIC DNA]</scope>
    <source>
        <strain evidence="8">cv. St1</strain>
    </source>
</reference>
<proteinExistence type="inferred from homology"/>
<dbReference type="FunFam" id="3.20.20.80:FF:000022">
    <property type="entry name" value="Beta-glucosidase 11"/>
    <property type="match status" value="1"/>
</dbReference>
<keyword evidence="5" id="KW-0326">Glycosidase</keyword>
<name>A0A1Q3CAM7_CEPFO</name>
<sequence length="525" mass="59223">MKIQHLLLIYSIALSYLLTSVQGLKTSDHSASLNRGSFPAGFVFGASSSAYQYEGASNADGRKPSIWDIFVKAQGEKIADHSTGDAADEFYYRYKEDIALMKDIGWDSFRFSISWPRVLPKGTITGGVNQKGVDFYNSLIDELLSNGIKPLVTIFHWDVPQALEDEYGGFLSPKIVNDFRDYAEFCFKEFGDRVKNWVTLNEPNLFSQNGYATGTYAPGRCSNYIGNCTEGNSATEPYLVTHNLILSHAAAAKYYREKYQASQKGVLGVAIDTRWMVPKFGIASTKAASRGLDFNFGWIIHPMIYGDYPKTMRYLVGDRLPKFTQEQSHMVNGSLDFIGVNYYTARYADDSTSYSSIYLSYTTDSHVNQTGKFPIEKNGILIGQPTALSSIYIYPKGIRELLQYLKREYNDPLIVISENGMADSNNGSLSIHEALNDSLRIEYHRLHLSYLLQAIQDGVNVNGYYIWSFLDNFEWASGYTVRFGINYVDYGNGLKRYPKNSAFWFKNFLEKKNVTAASPLLLSVE</sequence>
<dbReference type="InterPro" id="IPR017853">
    <property type="entry name" value="GH"/>
</dbReference>
<dbReference type="PRINTS" id="PR00131">
    <property type="entry name" value="GLHYDRLASE1"/>
</dbReference>
<evidence type="ECO:0000313" key="8">
    <source>
        <dbReference type="Proteomes" id="UP000187406"/>
    </source>
</evidence>
<dbReference type="OrthoDB" id="65569at2759"/>
<feature type="signal peptide" evidence="6">
    <location>
        <begin position="1"/>
        <end position="23"/>
    </location>
</feature>
<evidence type="ECO:0000256" key="6">
    <source>
        <dbReference type="SAM" id="SignalP"/>
    </source>
</evidence>
<dbReference type="InterPro" id="IPR033132">
    <property type="entry name" value="GH_1_N_CS"/>
</dbReference>
<dbReference type="STRING" id="3775.A0A1Q3CAM7"/>
<comment type="caution">
    <text evidence="7">The sequence shown here is derived from an EMBL/GenBank/DDBJ whole genome shotgun (WGS) entry which is preliminary data.</text>
</comment>
<dbReference type="SUPFAM" id="SSF51445">
    <property type="entry name" value="(Trans)glycosidases"/>
    <property type="match status" value="1"/>
</dbReference>
<comment type="similarity">
    <text evidence="1 4">Belongs to the glycosyl hydrolase 1 family.</text>
</comment>
<dbReference type="Gene3D" id="3.20.20.80">
    <property type="entry name" value="Glycosidases"/>
    <property type="match status" value="1"/>
</dbReference>
<feature type="chain" id="PRO_5012862962" evidence="6">
    <location>
        <begin position="24"/>
        <end position="525"/>
    </location>
</feature>
<accession>A0A1Q3CAM7</accession>
<dbReference type="EMBL" id="BDDD01001599">
    <property type="protein sequence ID" value="GAV77279.1"/>
    <property type="molecule type" value="Genomic_DNA"/>
</dbReference>
<dbReference type="Proteomes" id="UP000187406">
    <property type="component" value="Unassembled WGS sequence"/>
</dbReference>
<evidence type="ECO:0000313" key="7">
    <source>
        <dbReference type="EMBL" id="GAV77279.1"/>
    </source>
</evidence>
<dbReference type="PANTHER" id="PTHR10353:SF44">
    <property type="entry name" value="BETA-GLUCOSIDASE 17"/>
    <property type="match status" value="1"/>
</dbReference>
<gene>
    <name evidence="7" type="ORF">CFOL_v3_20750</name>
</gene>
<evidence type="ECO:0000256" key="3">
    <source>
        <dbReference type="PROSITE-ProRule" id="PRU10055"/>
    </source>
</evidence>
<evidence type="ECO:0000256" key="2">
    <source>
        <dbReference type="ARBA" id="ARBA00022801"/>
    </source>
</evidence>
<organism evidence="7 8">
    <name type="scientific">Cephalotus follicularis</name>
    <name type="common">Albany pitcher plant</name>
    <dbReference type="NCBI Taxonomy" id="3775"/>
    <lineage>
        <taxon>Eukaryota</taxon>
        <taxon>Viridiplantae</taxon>
        <taxon>Streptophyta</taxon>
        <taxon>Embryophyta</taxon>
        <taxon>Tracheophyta</taxon>
        <taxon>Spermatophyta</taxon>
        <taxon>Magnoliopsida</taxon>
        <taxon>eudicotyledons</taxon>
        <taxon>Gunneridae</taxon>
        <taxon>Pentapetalae</taxon>
        <taxon>rosids</taxon>
        <taxon>fabids</taxon>
        <taxon>Oxalidales</taxon>
        <taxon>Cephalotaceae</taxon>
        <taxon>Cephalotus</taxon>
    </lineage>
</organism>
<dbReference type="InterPro" id="IPR001360">
    <property type="entry name" value="Glyco_hydro_1"/>
</dbReference>
<dbReference type="FunCoup" id="A0A1Q3CAM7">
    <property type="interactions" value="247"/>
</dbReference>
<keyword evidence="6" id="KW-0732">Signal</keyword>
<feature type="active site" description="Nucleophile" evidence="3">
    <location>
        <position position="418"/>
    </location>
</feature>
<dbReference type="PANTHER" id="PTHR10353">
    <property type="entry name" value="GLYCOSYL HYDROLASE"/>
    <property type="match status" value="1"/>
</dbReference>
<evidence type="ECO:0000256" key="5">
    <source>
        <dbReference type="RuleBase" id="RU004468"/>
    </source>
</evidence>
<dbReference type="Pfam" id="PF00232">
    <property type="entry name" value="Glyco_hydro_1"/>
    <property type="match status" value="1"/>
</dbReference>
<keyword evidence="8" id="KW-1185">Reference proteome</keyword>
<dbReference type="PROSITE" id="PS00572">
    <property type="entry name" value="GLYCOSYL_HYDROL_F1_1"/>
    <property type="match status" value="1"/>
</dbReference>
<dbReference type="AlphaFoldDB" id="A0A1Q3CAM7"/>
<keyword evidence="2 5" id="KW-0378">Hydrolase</keyword>
<dbReference type="GO" id="GO:0005975">
    <property type="term" value="P:carbohydrate metabolic process"/>
    <property type="evidence" value="ECO:0007669"/>
    <property type="project" value="InterPro"/>
</dbReference>
<dbReference type="GO" id="GO:0008422">
    <property type="term" value="F:beta-glucosidase activity"/>
    <property type="evidence" value="ECO:0007669"/>
    <property type="project" value="TreeGrafter"/>
</dbReference>